<dbReference type="Gene3D" id="3.40.50.1820">
    <property type="entry name" value="alpha/beta hydrolase"/>
    <property type="match status" value="1"/>
</dbReference>
<dbReference type="EMBL" id="LWGR01000007">
    <property type="protein sequence ID" value="KZM73689.1"/>
    <property type="molecule type" value="Genomic_DNA"/>
</dbReference>
<keyword evidence="1" id="KW-0472">Membrane</keyword>
<dbReference type="GO" id="GO:0003824">
    <property type="term" value="F:catalytic activity"/>
    <property type="evidence" value="ECO:0007669"/>
    <property type="project" value="UniProtKB-ARBA"/>
</dbReference>
<feature type="transmembrane region" description="Helical" evidence="1">
    <location>
        <begin position="43"/>
        <end position="63"/>
    </location>
</feature>
<dbReference type="Proteomes" id="UP000076512">
    <property type="component" value="Unassembled WGS sequence"/>
</dbReference>
<protein>
    <recommendedName>
        <fullName evidence="2">AB hydrolase-1 domain-containing protein</fullName>
    </recommendedName>
</protein>
<dbReference type="STRING" id="455432.AWN90_34475"/>
<keyword evidence="4" id="KW-1185">Reference proteome</keyword>
<keyword evidence="1" id="KW-1133">Transmembrane helix</keyword>
<dbReference type="InterPro" id="IPR029058">
    <property type="entry name" value="AB_hydrolase_fold"/>
</dbReference>
<dbReference type="AlphaFoldDB" id="A0A164MUZ8"/>
<keyword evidence="1" id="KW-0812">Transmembrane</keyword>
<dbReference type="InterPro" id="IPR000073">
    <property type="entry name" value="AB_hydrolase_1"/>
</dbReference>
<evidence type="ECO:0000313" key="3">
    <source>
        <dbReference type="EMBL" id="KZM73689.1"/>
    </source>
</evidence>
<sequence length="395" mass="43021">MGMLCGEWHPSTVADYDDARRKARLAETGVGYGWGAWRRTRLVLLRLALIPAVVLGVFAQYWAIDVAPERARLARTEPAVMPIAGPADPQGRNTAVFDLVGLGALDATDTARALPSLARLGSVWAVRYDNTGIDTKVISDLIVKVTDAARVDNIVLVGHSMGGVIALEIAKHLYTGSGKKLGAVMLDCTPVNLNAVRPESRDQGEELLRWTGWLPGSRESRTLRLIAETFARRDHFVDYGSVPPGIRVARLRESVAEVLRQKIFNTDAASNGLIEAQFKAIVASGAVDDLRALAKPAADKPRPAIVFIRPHDADRDPIVDDEYTHRVLIDRVGGVNGTLLVVLTRGTGHANPMQQPGEYNKVIEQQVVPFVRLVRREELAAMQQPVAGPRAPGQR</sequence>
<evidence type="ECO:0000256" key="1">
    <source>
        <dbReference type="SAM" id="Phobius"/>
    </source>
</evidence>
<evidence type="ECO:0000259" key="2">
    <source>
        <dbReference type="Pfam" id="PF12697"/>
    </source>
</evidence>
<comment type="caution">
    <text evidence="3">The sequence shown here is derived from an EMBL/GenBank/DDBJ whole genome shotgun (WGS) entry which is preliminary data.</text>
</comment>
<organism evidence="3 4">
    <name type="scientific">Nocardia terpenica</name>
    <dbReference type="NCBI Taxonomy" id="455432"/>
    <lineage>
        <taxon>Bacteria</taxon>
        <taxon>Bacillati</taxon>
        <taxon>Actinomycetota</taxon>
        <taxon>Actinomycetes</taxon>
        <taxon>Mycobacteriales</taxon>
        <taxon>Nocardiaceae</taxon>
        <taxon>Nocardia</taxon>
    </lineage>
</organism>
<dbReference type="Pfam" id="PF12697">
    <property type="entry name" value="Abhydrolase_6"/>
    <property type="match status" value="1"/>
</dbReference>
<reference evidence="3 4" key="1">
    <citation type="submission" date="2016-04" db="EMBL/GenBank/DDBJ databases">
        <authorList>
            <person name="Evans L.H."/>
            <person name="Alamgir A."/>
            <person name="Owens N."/>
            <person name="Weber N.D."/>
            <person name="Virtaneva K."/>
            <person name="Barbian K."/>
            <person name="Babar A."/>
            <person name="Rosenke K."/>
        </authorList>
    </citation>
    <scope>NUCLEOTIDE SEQUENCE [LARGE SCALE GENOMIC DNA]</scope>
    <source>
        <strain evidence="3 4">IFM 0406</strain>
    </source>
</reference>
<gene>
    <name evidence="3" type="ORF">AWN90_34475</name>
</gene>
<proteinExistence type="predicted"/>
<evidence type="ECO:0000313" key="4">
    <source>
        <dbReference type="Proteomes" id="UP000076512"/>
    </source>
</evidence>
<accession>A0A164MUZ8</accession>
<name>A0A164MUZ8_9NOCA</name>
<dbReference type="SUPFAM" id="SSF53474">
    <property type="entry name" value="alpha/beta-Hydrolases"/>
    <property type="match status" value="1"/>
</dbReference>
<feature type="domain" description="AB hydrolase-1" evidence="2">
    <location>
        <begin position="118"/>
        <end position="360"/>
    </location>
</feature>